<evidence type="ECO:0000259" key="1">
    <source>
        <dbReference type="PROSITE" id="PS51194"/>
    </source>
</evidence>
<feature type="domain" description="Helicase C-terminal" evidence="1">
    <location>
        <begin position="841"/>
        <end position="1004"/>
    </location>
</feature>
<dbReference type="AlphaFoldDB" id="A0A964W208"/>
<dbReference type="EMBL" id="WSRQ01000010">
    <property type="protein sequence ID" value="MVX63715.1"/>
    <property type="molecule type" value="Genomic_DNA"/>
</dbReference>
<organism evidence="2 3">
    <name type="scientific">Clostridium chromiireducens</name>
    <dbReference type="NCBI Taxonomy" id="225345"/>
    <lineage>
        <taxon>Bacteria</taxon>
        <taxon>Bacillati</taxon>
        <taxon>Bacillota</taxon>
        <taxon>Clostridia</taxon>
        <taxon>Eubacteriales</taxon>
        <taxon>Clostridiaceae</taxon>
        <taxon>Clostridium</taxon>
    </lineage>
</organism>
<dbReference type="RefSeq" id="WP_160358810.1">
    <property type="nucleotide sequence ID" value="NZ_WSRQ01000010.1"/>
</dbReference>
<sequence>MENKNYYKSMYIDGYYHKVAAIRYDSNNKIRFVIGSFLSRQLLDNLLTLMQKGESITIEGKRYASIRKGYTCKAIRVHDENNGDGVHGLIYSSDDNSIKVYQNENKVDKVFEYLKINTQCGLMDEWKSYFFNELYSNGNIEECEGFDNTRKAPSILLMKNIDTDLIRNIKAIGLRNGSISLHVEEVKEIDTNMSFLEIIEKLIIPNIESDECHYNIGDPISDIFKAPIIDVETNERKALYPRQMLMGQGCLNAVKDSINEPIINLGMGCGKTLIASRLSYAIIKEHFKTENARIGLMIPSHLLNKWIRELKASLVPLGVNPTFHVINRFTDVDKLPKKPIGLEIIIFQKDITKRSYLHEYSGVKKHNITNVFNFISSFTEINEDIIIESCNLKISEMKLAAIKLEKIHGKKVVLYKPQFNNEGEILEYKVTTTSSTIKDTFGKSNKSYDFTIQDIQRVKDIAAILKDTIKDENLIKSLNISNIENPIICPICGGDIYSKGKDMFDSDKRDKFEIFAPDHMTSENLHCNHYIKADGTNLTNAEIRAIRWDDIQVIYTTKSVKNPYLDEEGNELTGEELLRAKMKGSGYSILVKKCNHKLWGAKDQKGYRDYDSAKYFYKRFGKGSLLCSIVDEVHQYSHQSSQNYSFSYVCKSSKIIIPLTGTLTGGKASDLFYILWNLCPQKMAQLGFKYRELGRFIDMFGRRKRITKTYNDKFNKSATGKTVTGSWVEIPGISPQIINSILSERMISRTIDDMGIPMPKLKYFKHVCEMDTELAEGYHKLKNDIISFITKNRGINVGGSYLNSLLSYPDMPQQEPIFALGGEMHVATPTWIDIDDKIFNKERKLIETIEKELAENRRVLVYSIYSGVKGVSKRLVDVLSKKFNVAELTSSIKLQKREEWIEKQYQKGVEVIITNPKCVETGLDIIQYPTIYFYETSYDIKVMRQAERRAYRPNNPRECRIYYCYYKNTLQEDALKLQGSKKASSLAVEGIFSEDMLSQMGDIGESPASILNKILEGKIKMKESDLDAFGFEEEEVSYEFNDINNHEVEITRKITTSENMIIPKNEVQQLSIFEIDEEFLKNRNIKKAKAKVSLGQLGFVFE</sequence>
<dbReference type="SUPFAM" id="SSF52540">
    <property type="entry name" value="P-loop containing nucleoside triphosphate hydrolases"/>
    <property type="match status" value="1"/>
</dbReference>
<evidence type="ECO:0000313" key="3">
    <source>
        <dbReference type="Proteomes" id="UP000656077"/>
    </source>
</evidence>
<dbReference type="InterPro" id="IPR027417">
    <property type="entry name" value="P-loop_NTPase"/>
</dbReference>
<name>A0A964W208_9CLOT</name>
<dbReference type="Gene3D" id="3.40.50.300">
    <property type="entry name" value="P-loop containing nucleotide triphosphate hydrolases"/>
    <property type="match status" value="1"/>
</dbReference>
<comment type="caution">
    <text evidence="2">The sequence shown here is derived from an EMBL/GenBank/DDBJ whole genome shotgun (WGS) entry which is preliminary data.</text>
</comment>
<dbReference type="Proteomes" id="UP000656077">
    <property type="component" value="Unassembled WGS sequence"/>
</dbReference>
<protein>
    <recommendedName>
        <fullName evidence="1">Helicase C-terminal domain-containing protein</fullName>
    </recommendedName>
</protein>
<accession>A0A964W208</accession>
<dbReference type="PROSITE" id="PS51194">
    <property type="entry name" value="HELICASE_CTER"/>
    <property type="match status" value="1"/>
</dbReference>
<proteinExistence type="predicted"/>
<reference evidence="2" key="1">
    <citation type="submission" date="2019-12" db="EMBL/GenBank/DDBJ databases">
        <title>Microbes associate with the intestines of laboratory mice.</title>
        <authorList>
            <person name="Navarre W."/>
            <person name="Wong E."/>
        </authorList>
    </citation>
    <scope>NUCLEOTIDE SEQUENCE</scope>
    <source>
        <strain evidence="2">NM79_F5</strain>
    </source>
</reference>
<evidence type="ECO:0000313" key="2">
    <source>
        <dbReference type="EMBL" id="MVX63715.1"/>
    </source>
</evidence>
<gene>
    <name evidence="2" type="ORF">GKZ28_08400</name>
</gene>
<dbReference type="Pfam" id="PF00271">
    <property type="entry name" value="Helicase_C"/>
    <property type="match status" value="1"/>
</dbReference>
<dbReference type="InterPro" id="IPR001650">
    <property type="entry name" value="Helicase_C-like"/>
</dbReference>